<dbReference type="AlphaFoldDB" id="A0A3P7NQ50"/>
<dbReference type="Pfam" id="PF00078">
    <property type="entry name" value="RVT_1"/>
    <property type="match status" value="1"/>
</dbReference>
<sequence length="149" mass="17412">MSRKLNFFREGSTTSINSASKFLAAIRGKMAQPDQTMVSFDVVSLFTSFPPDPARDVLRKRLEEKYNGWKGPLKIDYLMQLFVFRQRNCFRFNRQTYEQTKGTPMGSPISSLIAELVLQELEKVAFDQFEPAFWCRYVDDTFVIIERSR</sequence>
<dbReference type="CDD" id="cd00304">
    <property type="entry name" value="RT_like"/>
    <property type="match status" value="1"/>
</dbReference>
<dbReference type="SUPFAM" id="SSF56672">
    <property type="entry name" value="DNA/RNA polymerases"/>
    <property type="match status" value="1"/>
</dbReference>
<evidence type="ECO:0000259" key="1">
    <source>
        <dbReference type="PROSITE" id="PS50878"/>
    </source>
</evidence>
<name>A0A3P7NQ50_DIBLA</name>
<dbReference type="PANTHER" id="PTHR21301:SF10">
    <property type="entry name" value="REVERSE TRANSCRIPTASE DOMAIN-CONTAINING PROTEIN"/>
    <property type="match status" value="1"/>
</dbReference>
<feature type="non-terminal residue" evidence="2">
    <location>
        <position position="149"/>
    </location>
</feature>
<protein>
    <recommendedName>
        <fullName evidence="1">Reverse transcriptase domain-containing protein</fullName>
    </recommendedName>
</protein>
<dbReference type="InterPro" id="IPR000477">
    <property type="entry name" value="RT_dom"/>
</dbReference>
<dbReference type="OrthoDB" id="10047121at2759"/>
<dbReference type="InterPro" id="IPR043502">
    <property type="entry name" value="DNA/RNA_pol_sf"/>
</dbReference>
<reference evidence="2 3" key="1">
    <citation type="submission" date="2018-11" db="EMBL/GenBank/DDBJ databases">
        <authorList>
            <consortium name="Pathogen Informatics"/>
        </authorList>
    </citation>
    <scope>NUCLEOTIDE SEQUENCE [LARGE SCALE GENOMIC DNA]</scope>
</reference>
<proteinExistence type="predicted"/>
<accession>A0A3P7NQ50</accession>
<dbReference type="PROSITE" id="PS50878">
    <property type="entry name" value="RT_POL"/>
    <property type="match status" value="1"/>
</dbReference>
<organism evidence="2 3">
    <name type="scientific">Dibothriocephalus latus</name>
    <name type="common">Fish tapeworm</name>
    <name type="synonym">Diphyllobothrium latum</name>
    <dbReference type="NCBI Taxonomy" id="60516"/>
    <lineage>
        <taxon>Eukaryota</taxon>
        <taxon>Metazoa</taxon>
        <taxon>Spiralia</taxon>
        <taxon>Lophotrochozoa</taxon>
        <taxon>Platyhelminthes</taxon>
        <taxon>Cestoda</taxon>
        <taxon>Eucestoda</taxon>
        <taxon>Diphyllobothriidea</taxon>
        <taxon>Diphyllobothriidae</taxon>
        <taxon>Dibothriocephalus</taxon>
    </lineage>
</organism>
<feature type="domain" description="Reverse transcriptase" evidence="1">
    <location>
        <begin position="1"/>
        <end position="149"/>
    </location>
</feature>
<evidence type="ECO:0000313" key="2">
    <source>
        <dbReference type="EMBL" id="VDN45324.1"/>
    </source>
</evidence>
<evidence type="ECO:0000313" key="3">
    <source>
        <dbReference type="Proteomes" id="UP000281553"/>
    </source>
</evidence>
<gene>
    <name evidence="2" type="ORF">DILT_LOCUS19575</name>
</gene>
<dbReference type="Proteomes" id="UP000281553">
    <property type="component" value="Unassembled WGS sequence"/>
</dbReference>
<dbReference type="EMBL" id="UYRU01115922">
    <property type="protein sequence ID" value="VDN45324.1"/>
    <property type="molecule type" value="Genomic_DNA"/>
</dbReference>
<dbReference type="PANTHER" id="PTHR21301">
    <property type="entry name" value="REVERSE TRANSCRIPTASE"/>
    <property type="match status" value="1"/>
</dbReference>
<keyword evidence="3" id="KW-1185">Reference proteome</keyword>